<sequence length="69" mass="8152">MNEQDRQKMKDANKRASEMNLSLLGELENLLNENKKLEEENKKWREYYESGSNLYKRSQGNQGRGTLNT</sequence>
<dbReference type="RefSeq" id="WP_060668867.1">
    <property type="nucleotide sequence ID" value="NZ_JAHHXM010000016.1"/>
</dbReference>
<feature type="coiled-coil region" evidence="1">
    <location>
        <begin position="13"/>
        <end position="47"/>
    </location>
</feature>
<protein>
    <recommendedName>
        <fullName evidence="5">BZIP domain-containing protein</fullName>
    </recommendedName>
</protein>
<name>A0ABR5MHR4_9BACI</name>
<organism evidence="3 4">
    <name type="scientific">Oceanobacillus caeni</name>
    <dbReference type="NCBI Taxonomy" id="405946"/>
    <lineage>
        <taxon>Bacteria</taxon>
        <taxon>Bacillati</taxon>
        <taxon>Bacillota</taxon>
        <taxon>Bacilli</taxon>
        <taxon>Bacillales</taxon>
        <taxon>Bacillaceae</taxon>
        <taxon>Oceanobacillus</taxon>
    </lineage>
</organism>
<dbReference type="EMBL" id="LGTK01000050">
    <property type="protein sequence ID" value="KPH73229.1"/>
    <property type="molecule type" value="Genomic_DNA"/>
</dbReference>
<evidence type="ECO:0008006" key="5">
    <source>
        <dbReference type="Google" id="ProtNLM"/>
    </source>
</evidence>
<gene>
    <name evidence="3" type="ORF">AFL42_12910</name>
</gene>
<comment type="caution">
    <text evidence="3">The sequence shown here is derived from an EMBL/GenBank/DDBJ whole genome shotgun (WGS) entry which is preliminary data.</text>
</comment>
<accession>A0ABR5MHR4</accession>
<evidence type="ECO:0000313" key="3">
    <source>
        <dbReference type="EMBL" id="KPH73229.1"/>
    </source>
</evidence>
<evidence type="ECO:0000256" key="2">
    <source>
        <dbReference type="SAM" id="MobiDB-lite"/>
    </source>
</evidence>
<dbReference type="Proteomes" id="UP000037854">
    <property type="component" value="Unassembled WGS sequence"/>
</dbReference>
<feature type="region of interest" description="Disordered" evidence="2">
    <location>
        <begin position="49"/>
        <end position="69"/>
    </location>
</feature>
<feature type="compositionally biased region" description="Polar residues" evidence="2">
    <location>
        <begin position="50"/>
        <end position="69"/>
    </location>
</feature>
<reference evidence="3 4" key="1">
    <citation type="submission" date="2015-07" db="EMBL/GenBank/DDBJ databases">
        <title>High-quality draft genome sequence of Oceanobacillus caeni HM6, a bacillus isolated from a human feces.</title>
        <authorList>
            <person name="Kumar J."/>
            <person name="Verma M.K."/>
            <person name="Pandey R."/>
            <person name="Bhambi M."/>
            <person name="Chauhan N."/>
        </authorList>
    </citation>
    <scope>NUCLEOTIDE SEQUENCE [LARGE SCALE GENOMIC DNA]</scope>
    <source>
        <strain evidence="3 4">HM6</strain>
    </source>
</reference>
<keyword evidence="4" id="KW-1185">Reference proteome</keyword>
<evidence type="ECO:0000313" key="4">
    <source>
        <dbReference type="Proteomes" id="UP000037854"/>
    </source>
</evidence>
<keyword evidence="1" id="KW-0175">Coiled coil</keyword>
<evidence type="ECO:0000256" key="1">
    <source>
        <dbReference type="SAM" id="Coils"/>
    </source>
</evidence>
<proteinExistence type="predicted"/>